<name>A0A9W6GYI1_9HYPH</name>
<proteinExistence type="predicted"/>
<accession>A0A9W6GYI1</accession>
<sequence length="42" mass="4433">MVARLPVIDSRKVAFGKVAETYARAGADVRNLPVYEAGKAAA</sequence>
<organism evidence="1 2">
    <name type="scientific">Methylocystis echinoides</name>
    <dbReference type="NCBI Taxonomy" id="29468"/>
    <lineage>
        <taxon>Bacteria</taxon>
        <taxon>Pseudomonadati</taxon>
        <taxon>Pseudomonadota</taxon>
        <taxon>Alphaproteobacteria</taxon>
        <taxon>Hyphomicrobiales</taxon>
        <taxon>Methylocystaceae</taxon>
        <taxon>Methylocystis</taxon>
    </lineage>
</organism>
<dbReference type="EMBL" id="BSEC01000002">
    <property type="protein sequence ID" value="GLI95230.1"/>
    <property type="molecule type" value="Genomic_DNA"/>
</dbReference>
<evidence type="ECO:0000313" key="1">
    <source>
        <dbReference type="EMBL" id="GLI95230.1"/>
    </source>
</evidence>
<comment type="caution">
    <text evidence="1">The sequence shown here is derived from an EMBL/GenBank/DDBJ whole genome shotgun (WGS) entry which is preliminary data.</text>
</comment>
<protein>
    <submittedName>
        <fullName evidence="1">Uncharacterized protein</fullName>
    </submittedName>
</protein>
<dbReference type="Proteomes" id="UP001144323">
    <property type="component" value="Unassembled WGS sequence"/>
</dbReference>
<dbReference type="AlphaFoldDB" id="A0A9W6GYI1"/>
<evidence type="ECO:0000313" key="2">
    <source>
        <dbReference type="Proteomes" id="UP001144323"/>
    </source>
</evidence>
<gene>
    <name evidence="1" type="ORF">LMG27198_42220</name>
</gene>
<keyword evidence="2" id="KW-1185">Reference proteome</keyword>
<reference evidence="1" key="1">
    <citation type="journal article" date="2023" name="Int. J. Syst. Evol. Microbiol.">
        <title>Methylocystis iwaonis sp. nov., a type II methane-oxidizing bacterium from surface soil of a rice paddy field in Japan, and emended description of the genus Methylocystis (ex Whittenbury et al. 1970) Bowman et al. 1993.</title>
        <authorList>
            <person name="Kaise H."/>
            <person name="Sawadogo J.B."/>
            <person name="Alam M.S."/>
            <person name="Ueno C."/>
            <person name="Dianou D."/>
            <person name="Shinjo R."/>
            <person name="Asakawa S."/>
        </authorList>
    </citation>
    <scope>NUCLEOTIDE SEQUENCE</scope>
    <source>
        <strain evidence="1">LMG27198</strain>
    </source>
</reference>